<dbReference type="Pfam" id="PF01384">
    <property type="entry name" value="PHO4"/>
    <property type="match status" value="1"/>
</dbReference>
<feature type="transmembrane region" description="Helical" evidence="11">
    <location>
        <begin position="341"/>
        <end position="359"/>
    </location>
</feature>
<name>A0A6N3SZM2_9PROT</name>
<evidence type="ECO:0000313" key="15">
    <source>
        <dbReference type="Proteomes" id="UP000321104"/>
    </source>
</evidence>
<keyword evidence="3 11" id="KW-0813">Transport</keyword>
<evidence type="ECO:0000256" key="4">
    <source>
        <dbReference type="ARBA" id="ARBA00022475"/>
    </source>
</evidence>
<feature type="transmembrane region" description="Helical" evidence="11">
    <location>
        <begin position="430"/>
        <end position="452"/>
    </location>
</feature>
<dbReference type="PANTHER" id="PTHR11101">
    <property type="entry name" value="PHOSPHATE TRANSPORTER"/>
    <property type="match status" value="1"/>
</dbReference>
<comment type="similarity">
    <text evidence="2">Belongs to the inorganic phosphate transporter (PiT) (TC 2.A.20) family. Pit subfamily.</text>
</comment>
<keyword evidence="6 11" id="KW-0812">Transmembrane</keyword>
<evidence type="ECO:0000256" key="9">
    <source>
        <dbReference type="ARBA" id="ARBA00023136"/>
    </source>
</evidence>
<sequence length="454" mass="47759">MVPMLHFAPYSALSILALATCFLLVCVFEFVNGFHDTANAVATVIYTHSLKPKVAVIWSGMMNFIGVLAGGISVAYGLVELLPADVLSPPNGDPAVPMLIALFGTALAWNLFTWWFGIPNSSSHCVIGALIGVAIGDAFLHARGLGNSVDWSQIWKVLRALAISPILGLVGAGLLYTVMKLVVKDPELYVPPQGEKPPHKFVRGLLILTCTGVSFSHGSNDGQKSIGLIMLTIIGILPATFALSPNAAPHIAQIAPQAVIAAPLIEKYDHDGLRDEAIASAARLQNTDPEKVVPSMLRADIYEVIAGLKAVSNNATASAAEKKTAKDISATLRPTVEYAPWWVRLLSALCLGLGTMIGYKRIVHTLGEKIGNTHLTPAQGASAELVGAGLIATAGYTGLPVSTTHIITAGIAGTMIGSGSGINPKMLTKIALAWIFTLPITIAIAATLFYVMSM</sequence>
<evidence type="ECO:0000256" key="5">
    <source>
        <dbReference type="ARBA" id="ARBA00022592"/>
    </source>
</evidence>
<dbReference type="PANTHER" id="PTHR11101:SF65">
    <property type="entry name" value="LOW-AFFINITY INORGANIC PHOSPHATE TRANSPORTER PITA-RELATED"/>
    <property type="match status" value="1"/>
</dbReference>
<evidence type="ECO:0000256" key="11">
    <source>
        <dbReference type="RuleBase" id="RU363058"/>
    </source>
</evidence>
<feature type="transmembrane region" description="Helical" evidence="11">
    <location>
        <begin position="157"/>
        <end position="178"/>
    </location>
</feature>
<protein>
    <recommendedName>
        <fullName evidence="11">Phosphate transporter</fullName>
    </recommendedName>
</protein>
<evidence type="ECO:0000256" key="8">
    <source>
        <dbReference type="ARBA" id="ARBA00022989"/>
    </source>
</evidence>
<dbReference type="GO" id="GO:0035435">
    <property type="term" value="P:phosphate ion transmembrane transport"/>
    <property type="evidence" value="ECO:0007669"/>
    <property type="project" value="TreeGrafter"/>
</dbReference>
<evidence type="ECO:0000313" key="14">
    <source>
        <dbReference type="Proteomes" id="UP000032673"/>
    </source>
</evidence>
<organism evidence="13 15">
    <name type="scientific">Acetobacter indonesiensis</name>
    <dbReference type="NCBI Taxonomy" id="104101"/>
    <lineage>
        <taxon>Bacteria</taxon>
        <taxon>Pseudomonadati</taxon>
        <taxon>Pseudomonadota</taxon>
        <taxon>Alphaproteobacteria</taxon>
        <taxon>Acetobacterales</taxon>
        <taxon>Acetobacteraceae</taxon>
        <taxon>Acetobacter</taxon>
    </lineage>
</organism>
<feature type="transmembrane region" description="Helical" evidence="11">
    <location>
        <begin position="55"/>
        <end position="78"/>
    </location>
</feature>
<reference evidence="13 15" key="2">
    <citation type="submission" date="2019-07" db="EMBL/GenBank/DDBJ databases">
        <title>Whole genome shotgun sequence of Acetobacter indonesiensis NBRC 16471.</title>
        <authorList>
            <person name="Hosoyama A."/>
            <person name="Uohara A."/>
            <person name="Ohji S."/>
            <person name="Ichikawa N."/>
        </authorList>
    </citation>
    <scope>NUCLEOTIDE SEQUENCE [LARGE SCALE GENOMIC DNA]</scope>
    <source>
        <strain evidence="13 15">NBRC 16471</strain>
    </source>
</reference>
<evidence type="ECO:0000256" key="3">
    <source>
        <dbReference type="ARBA" id="ARBA00022448"/>
    </source>
</evidence>
<evidence type="ECO:0000313" key="13">
    <source>
        <dbReference type="EMBL" id="GEN02043.1"/>
    </source>
</evidence>
<dbReference type="AlphaFoldDB" id="A0A6N3SZM2"/>
<proteinExistence type="inferred from homology"/>
<feature type="transmembrane region" description="Helical" evidence="11">
    <location>
        <begin position="98"/>
        <end position="118"/>
    </location>
</feature>
<dbReference type="InterPro" id="IPR001204">
    <property type="entry name" value="Phos_transporter"/>
</dbReference>
<dbReference type="GO" id="GO:0005315">
    <property type="term" value="F:phosphate transmembrane transporter activity"/>
    <property type="evidence" value="ECO:0007669"/>
    <property type="project" value="InterPro"/>
</dbReference>
<evidence type="ECO:0000256" key="10">
    <source>
        <dbReference type="ARBA" id="ARBA00047348"/>
    </source>
</evidence>
<reference evidence="12 14" key="1">
    <citation type="submission" date="2012-11" db="EMBL/GenBank/DDBJ databases">
        <title>Whole genome sequence of Acetobacter indonesiensis 5H-1.</title>
        <authorList>
            <person name="Azuma Y."/>
            <person name="Higashiura N."/>
            <person name="Hirakawa H."/>
            <person name="Matsushita K."/>
        </authorList>
    </citation>
    <scope>NUCLEOTIDE SEQUENCE [LARGE SCALE GENOMIC DNA]</scope>
    <source>
        <strain evidence="12 14">5H-1</strain>
    </source>
</reference>
<keyword evidence="9 11" id="KW-0472">Membrane</keyword>
<feature type="transmembrane region" description="Helical" evidence="11">
    <location>
        <begin position="12"/>
        <end position="34"/>
    </location>
</feature>
<dbReference type="Proteomes" id="UP000032673">
    <property type="component" value="Unassembled WGS sequence"/>
</dbReference>
<dbReference type="EMBL" id="BJXQ01000001">
    <property type="protein sequence ID" value="GEN02043.1"/>
    <property type="molecule type" value="Genomic_DNA"/>
</dbReference>
<evidence type="ECO:0000256" key="1">
    <source>
        <dbReference type="ARBA" id="ARBA00004651"/>
    </source>
</evidence>
<keyword evidence="5 11" id="KW-0592">Phosphate transport</keyword>
<keyword evidence="8 11" id="KW-1133">Transmembrane helix</keyword>
<keyword evidence="14" id="KW-1185">Reference proteome</keyword>
<evidence type="ECO:0000256" key="2">
    <source>
        <dbReference type="ARBA" id="ARBA00005342"/>
    </source>
</evidence>
<dbReference type="Proteomes" id="UP000321104">
    <property type="component" value="Unassembled WGS sequence"/>
</dbReference>
<accession>A0A6N3SZM2</accession>
<feature type="transmembrane region" description="Helical" evidence="11">
    <location>
        <begin position="125"/>
        <end position="145"/>
    </location>
</feature>
<keyword evidence="4" id="KW-1003">Cell membrane</keyword>
<dbReference type="EMBL" id="BAMW01000006">
    <property type="protein sequence ID" value="GAN62076.1"/>
    <property type="molecule type" value="Genomic_DNA"/>
</dbReference>
<dbReference type="GO" id="GO:0015293">
    <property type="term" value="F:symporter activity"/>
    <property type="evidence" value="ECO:0007669"/>
    <property type="project" value="UniProtKB-KW"/>
</dbReference>
<keyword evidence="7" id="KW-0769">Symport</keyword>
<evidence type="ECO:0000256" key="6">
    <source>
        <dbReference type="ARBA" id="ARBA00022692"/>
    </source>
</evidence>
<comment type="subcellular location">
    <subcellularLocation>
        <location evidence="1">Cell membrane</location>
        <topology evidence="1">Multi-pass membrane protein</topology>
    </subcellularLocation>
    <subcellularLocation>
        <location evidence="11">Membrane</location>
        <topology evidence="11">Multi-pass membrane protein</topology>
    </subcellularLocation>
</comment>
<gene>
    <name evidence="12" type="ORF">Abin_006_066</name>
    <name evidence="13" type="ORF">AIN02nite_00680</name>
</gene>
<evidence type="ECO:0000313" key="12">
    <source>
        <dbReference type="EMBL" id="GAN62076.1"/>
    </source>
</evidence>
<comment type="caution">
    <text evidence="13">The sequence shown here is derived from an EMBL/GenBank/DDBJ whole genome shotgun (WGS) entry which is preliminary data.</text>
</comment>
<dbReference type="GO" id="GO:0005886">
    <property type="term" value="C:plasma membrane"/>
    <property type="evidence" value="ECO:0007669"/>
    <property type="project" value="UniProtKB-SubCell"/>
</dbReference>
<comment type="catalytic activity">
    <reaction evidence="10">
        <text>phosphate(in) + H(+)(in) = phosphate(out) + H(+)(out)</text>
        <dbReference type="Rhea" id="RHEA:29939"/>
        <dbReference type="ChEBI" id="CHEBI:15378"/>
        <dbReference type="ChEBI" id="CHEBI:43474"/>
    </reaction>
</comment>
<evidence type="ECO:0000256" key="7">
    <source>
        <dbReference type="ARBA" id="ARBA00022847"/>
    </source>
</evidence>